<keyword evidence="6 14" id="KW-0812">Transmembrane</keyword>
<evidence type="ECO:0000259" key="15">
    <source>
        <dbReference type="Pfam" id="PF03372"/>
    </source>
</evidence>
<evidence type="ECO:0000256" key="12">
    <source>
        <dbReference type="ARBA" id="ARBA00023098"/>
    </source>
</evidence>
<evidence type="ECO:0000256" key="4">
    <source>
        <dbReference type="ARBA" id="ARBA00006335"/>
    </source>
</evidence>
<feature type="transmembrane region" description="Helical" evidence="14">
    <location>
        <begin position="345"/>
        <end position="370"/>
    </location>
</feature>
<name>F1L466_ASCSU</name>
<dbReference type="PANTHER" id="PTHR16320:SF24">
    <property type="entry name" value="PHOSPHODIESTERASE, PUTATIVE-RELATED"/>
    <property type="match status" value="1"/>
</dbReference>
<evidence type="ECO:0000313" key="16">
    <source>
        <dbReference type="EMBL" id="ADY44920.1"/>
    </source>
</evidence>
<dbReference type="GO" id="GO:0046872">
    <property type="term" value="F:metal ion binding"/>
    <property type="evidence" value="ECO:0007669"/>
    <property type="project" value="UniProtKB-KW"/>
</dbReference>
<evidence type="ECO:0000256" key="11">
    <source>
        <dbReference type="ARBA" id="ARBA00022989"/>
    </source>
</evidence>
<evidence type="ECO:0000256" key="3">
    <source>
        <dbReference type="ARBA" id="ARBA00004991"/>
    </source>
</evidence>
<dbReference type="PANTHER" id="PTHR16320">
    <property type="entry name" value="SPHINGOMYELINASE FAMILY MEMBER"/>
    <property type="match status" value="1"/>
</dbReference>
<evidence type="ECO:0000256" key="9">
    <source>
        <dbReference type="ARBA" id="ARBA00022842"/>
    </source>
</evidence>
<dbReference type="InterPro" id="IPR036691">
    <property type="entry name" value="Endo/exonu/phosph_ase_sf"/>
</dbReference>
<keyword evidence="8" id="KW-0378">Hydrolase</keyword>
<sequence length="392" mass="44820">MSFHLRVITLNCWALPQPWPVGSRDRQYRLSKLCEALLSTNYDIISLQEIWSVRDFDRINSAIKDVYPYSYYFHSGFTGSGVCIFSRHAIVSTLMHRYSLNGFAHHIHRGDWFGGKVVGMVQLEIGTYRINFYATHLHAEYDRENDLYLPHRLSQAFELSQFVKHTSHAADLTILTGDFNLEPDDLGYRLIVDNANLIDAWLARPNKSGCETGMTCDRPDNCYTARNLKQPNPAGKRLDYIMYKCGKSDVDLVMCENRLGRIPGDKQINYSDHLGVYADFVVSKQHEKEKQEHWITSASLLKESIRITGEGETRALWDRRLFLGVSFVLTAIVISTLNVEIYYPAWTAVATLFRFLLTLVIGFSLWHGFIGLTMELKALKAAKAAMAMLLND</sequence>
<comment type="pathway">
    <text evidence="3">Sphingolipid metabolism.</text>
</comment>
<dbReference type="GO" id="GO:0004767">
    <property type="term" value="F:sphingomyelin phosphodiesterase activity"/>
    <property type="evidence" value="ECO:0007669"/>
    <property type="project" value="UniProtKB-EC"/>
</dbReference>
<accession>F1L466</accession>
<dbReference type="Pfam" id="PF03372">
    <property type="entry name" value="Exo_endo_phos"/>
    <property type="match status" value="1"/>
</dbReference>
<proteinExistence type="evidence at transcript level"/>
<dbReference type="Gene3D" id="3.60.10.10">
    <property type="entry name" value="Endonuclease/exonuclease/phosphatase"/>
    <property type="match status" value="1"/>
</dbReference>
<dbReference type="GO" id="GO:0006665">
    <property type="term" value="P:sphingolipid metabolic process"/>
    <property type="evidence" value="ECO:0007669"/>
    <property type="project" value="UniProtKB-KW"/>
</dbReference>
<evidence type="ECO:0000256" key="8">
    <source>
        <dbReference type="ARBA" id="ARBA00022801"/>
    </source>
</evidence>
<comment type="similarity">
    <text evidence="4">Belongs to the neutral sphingomyelinase family.</text>
</comment>
<dbReference type="EC" id="3.1.4.12" evidence="5"/>
<feature type="transmembrane region" description="Helical" evidence="14">
    <location>
        <begin position="321"/>
        <end position="339"/>
    </location>
</feature>
<organism evidence="16">
    <name type="scientific">Ascaris suum</name>
    <name type="common">Pig roundworm</name>
    <name type="synonym">Ascaris lumbricoides</name>
    <dbReference type="NCBI Taxonomy" id="6253"/>
    <lineage>
        <taxon>Eukaryota</taxon>
        <taxon>Metazoa</taxon>
        <taxon>Ecdysozoa</taxon>
        <taxon>Nematoda</taxon>
        <taxon>Chromadorea</taxon>
        <taxon>Rhabditida</taxon>
        <taxon>Spirurina</taxon>
        <taxon>Ascaridomorpha</taxon>
        <taxon>Ascaridoidea</taxon>
        <taxon>Ascarididae</taxon>
        <taxon>Ascaris</taxon>
    </lineage>
</organism>
<evidence type="ECO:0000256" key="5">
    <source>
        <dbReference type="ARBA" id="ARBA00012369"/>
    </source>
</evidence>
<keyword evidence="11 14" id="KW-1133">Transmembrane helix</keyword>
<comment type="pathway">
    <text evidence="2">Lipid metabolism; sphingolipid metabolism.</text>
</comment>
<keyword evidence="13 14" id="KW-0472">Membrane</keyword>
<evidence type="ECO:0000256" key="10">
    <source>
        <dbReference type="ARBA" id="ARBA00022919"/>
    </source>
</evidence>
<dbReference type="SUPFAM" id="SSF56219">
    <property type="entry name" value="DNase I-like"/>
    <property type="match status" value="1"/>
</dbReference>
<keyword evidence="10" id="KW-0746">Sphingolipid metabolism</keyword>
<feature type="domain" description="Endonuclease/exonuclease/phosphatase" evidence="15">
    <location>
        <begin position="9"/>
        <end position="244"/>
    </location>
</feature>
<dbReference type="AlphaFoldDB" id="F1L466"/>
<dbReference type="EMBL" id="JI171006">
    <property type="protein sequence ID" value="ADY44920.1"/>
    <property type="molecule type" value="mRNA"/>
</dbReference>
<evidence type="ECO:0000256" key="14">
    <source>
        <dbReference type="SAM" id="Phobius"/>
    </source>
</evidence>
<evidence type="ECO:0000256" key="1">
    <source>
        <dbReference type="ARBA" id="ARBA00004141"/>
    </source>
</evidence>
<reference evidence="16" key="1">
    <citation type="journal article" date="2011" name="Genome Res.">
        <title>Deep small RNA sequencing from the nematode Ascaris reveals conservation, functional diversification, and novel developmental profiles.</title>
        <authorList>
            <person name="Wang J."/>
            <person name="Czech B."/>
            <person name="Crunk A."/>
            <person name="Wallace A."/>
            <person name="Mitreva M."/>
            <person name="Hannon G.J."/>
            <person name="Davis R.E."/>
        </authorList>
    </citation>
    <scope>NUCLEOTIDE SEQUENCE</scope>
</reference>
<dbReference type="GO" id="GO:0016020">
    <property type="term" value="C:membrane"/>
    <property type="evidence" value="ECO:0007669"/>
    <property type="project" value="UniProtKB-SubCell"/>
</dbReference>
<comment type="subcellular location">
    <subcellularLocation>
        <location evidence="1">Membrane</location>
        <topology evidence="1">Multi-pass membrane protein</topology>
    </subcellularLocation>
</comment>
<keyword evidence="7" id="KW-0479">Metal-binding</keyword>
<evidence type="ECO:0000256" key="7">
    <source>
        <dbReference type="ARBA" id="ARBA00022723"/>
    </source>
</evidence>
<evidence type="ECO:0000256" key="13">
    <source>
        <dbReference type="ARBA" id="ARBA00023136"/>
    </source>
</evidence>
<keyword evidence="9" id="KW-0460">Magnesium</keyword>
<dbReference type="InterPro" id="IPR005135">
    <property type="entry name" value="Endo/exonuclease/phosphatase"/>
</dbReference>
<protein>
    <recommendedName>
        <fullName evidence="5">sphingomyelin phosphodiesterase</fullName>
        <ecNumber evidence="5">3.1.4.12</ecNumber>
    </recommendedName>
</protein>
<evidence type="ECO:0000256" key="2">
    <source>
        <dbReference type="ARBA" id="ARBA00004760"/>
    </source>
</evidence>
<evidence type="ECO:0000256" key="6">
    <source>
        <dbReference type="ARBA" id="ARBA00022692"/>
    </source>
</evidence>
<dbReference type="InterPro" id="IPR038772">
    <property type="entry name" value="Sph/SMPD2-like"/>
</dbReference>
<keyword evidence="12" id="KW-0443">Lipid metabolism</keyword>